<evidence type="ECO:0000313" key="2">
    <source>
        <dbReference type="Proteomes" id="UP001316803"/>
    </source>
</evidence>
<proteinExistence type="predicted"/>
<keyword evidence="2" id="KW-1185">Reference proteome</keyword>
<protein>
    <recommendedName>
        <fullName evidence="3">SnoaL-like domain-containing protein</fullName>
    </recommendedName>
</protein>
<name>A0AAN8I4Z6_9EURO</name>
<organism evidence="1 2">
    <name type="scientific">Knufia fluminis</name>
    <dbReference type="NCBI Taxonomy" id="191047"/>
    <lineage>
        <taxon>Eukaryota</taxon>
        <taxon>Fungi</taxon>
        <taxon>Dikarya</taxon>
        <taxon>Ascomycota</taxon>
        <taxon>Pezizomycotina</taxon>
        <taxon>Eurotiomycetes</taxon>
        <taxon>Chaetothyriomycetidae</taxon>
        <taxon>Chaetothyriales</taxon>
        <taxon>Trichomeriaceae</taxon>
        <taxon>Knufia</taxon>
    </lineage>
</organism>
<gene>
    <name evidence="1" type="ORF">OHC33_008513</name>
</gene>
<evidence type="ECO:0008006" key="3">
    <source>
        <dbReference type="Google" id="ProtNLM"/>
    </source>
</evidence>
<dbReference type="EMBL" id="JAKLMC020000026">
    <property type="protein sequence ID" value="KAK5950570.1"/>
    <property type="molecule type" value="Genomic_DNA"/>
</dbReference>
<dbReference type="Proteomes" id="UP001316803">
    <property type="component" value="Unassembled WGS sequence"/>
</dbReference>
<sequence>MTSINPTLTTRDALESWLLDFHKSTATLDAKHCTEKFFTSNVELQYANNPVATGRENAQGFFDMAFKALDIMTHEIVYFDFVAPNKLYQAAKINYVVKGDDPEKDMITIPAMMSVWLEEQEGKLMIRRNEIYLDASGLFGRMGEKGLI</sequence>
<evidence type="ECO:0000313" key="1">
    <source>
        <dbReference type="EMBL" id="KAK5950570.1"/>
    </source>
</evidence>
<comment type="caution">
    <text evidence="1">The sequence shown here is derived from an EMBL/GenBank/DDBJ whole genome shotgun (WGS) entry which is preliminary data.</text>
</comment>
<dbReference type="AlphaFoldDB" id="A0AAN8I4Z6"/>
<accession>A0AAN8I4Z6</accession>
<reference evidence="1 2" key="1">
    <citation type="submission" date="2022-12" db="EMBL/GenBank/DDBJ databases">
        <title>Genomic features and morphological characterization of a novel Knufia sp. strain isolated from spacecraft assembly facility.</title>
        <authorList>
            <person name="Teixeira M."/>
            <person name="Chander A.M."/>
            <person name="Stajich J.E."/>
            <person name="Venkateswaran K."/>
        </authorList>
    </citation>
    <scope>NUCLEOTIDE SEQUENCE [LARGE SCALE GENOMIC DNA]</scope>
    <source>
        <strain evidence="1 2">FJI-L2-BK-P2</strain>
    </source>
</reference>